<gene>
    <name evidence="2" type="ORF">ENN04_01000</name>
</gene>
<dbReference type="Pfam" id="PF13672">
    <property type="entry name" value="PP2C_2"/>
    <property type="match status" value="1"/>
</dbReference>
<dbReference type="PANTHER" id="PTHR47992">
    <property type="entry name" value="PROTEIN PHOSPHATASE"/>
    <property type="match status" value="1"/>
</dbReference>
<dbReference type="EMBL" id="DSAC01000011">
    <property type="protein sequence ID" value="HHO73201.1"/>
    <property type="molecule type" value="Genomic_DNA"/>
</dbReference>
<dbReference type="SMART" id="SM00332">
    <property type="entry name" value="PP2Cc"/>
    <property type="match status" value="1"/>
</dbReference>
<accession>A0A7C5SVN8</accession>
<dbReference type="SMART" id="SM00331">
    <property type="entry name" value="PP2C_SIG"/>
    <property type="match status" value="1"/>
</dbReference>
<dbReference type="InterPro" id="IPR001932">
    <property type="entry name" value="PPM-type_phosphatase-like_dom"/>
</dbReference>
<reference evidence="2" key="1">
    <citation type="journal article" date="2020" name="mSystems">
        <title>Genome- and Community-Level Interaction Insights into Carbon Utilization and Element Cycling Functions of Hydrothermarchaeota in Hydrothermal Sediment.</title>
        <authorList>
            <person name="Zhou Z."/>
            <person name="Liu Y."/>
            <person name="Xu W."/>
            <person name="Pan J."/>
            <person name="Luo Z.H."/>
            <person name="Li M."/>
        </authorList>
    </citation>
    <scope>NUCLEOTIDE SEQUENCE [LARGE SCALE GENOMIC DNA]</scope>
    <source>
        <strain evidence="2">SpSt-114</strain>
    </source>
</reference>
<name>A0A7C5SVN8_9AQUI</name>
<dbReference type="InterPro" id="IPR015655">
    <property type="entry name" value="PP2C"/>
</dbReference>
<evidence type="ECO:0000313" key="2">
    <source>
        <dbReference type="EMBL" id="HHO73201.1"/>
    </source>
</evidence>
<dbReference type="InterPro" id="IPR036457">
    <property type="entry name" value="PPM-type-like_dom_sf"/>
</dbReference>
<feature type="domain" description="PPM-type phosphatase" evidence="1">
    <location>
        <begin position="3"/>
        <end position="242"/>
    </location>
</feature>
<dbReference type="SUPFAM" id="SSF81606">
    <property type="entry name" value="PP2C-like"/>
    <property type="match status" value="1"/>
</dbReference>
<organism evidence="2">
    <name type="scientific">Thermocrinis ruber</name>
    <dbReference type="NCBI Taxonomy" id="75906"/>
    <lineage>
        <taxon>Bacteria</taxon>
        <taxon>Pseudomonadati</taxon>
        <taxon>Aquificota</taxon>
        <taxon>Aquificia</taxon>
        <taxon>Aquificales</taxon>
        <taxon>Aquificaceae</taxon>
        <taxon>Thermocrinis</taxon>
    </lineage>
</organism>
<dbReference type="AlphaFoldDB" id="A0A7C5SVN8"/>
<protein>
    <submittedName>
        <fullName evidence="2">Serine/threonine-protein phosphatase</fullName>
    </submittedName>
</protein>
<dbReference type="GO" id="GO:0004722">
    <property type="term" value="F:protein serine/threonine phosphatase activity"/>
    <property type="evidence" value="ECO:0007669"/>
    <property type="project" value="InterPro"/>
</dbReference>
<dbReference type="Gene3D" id="3.60.40.10">
    <property type="entry name" value="PPM-type phosphatase domain"/>
    <property type="match status" value="1"/>
</dbReference>
<sequence length="242" mass="27471">MKVWYFTHKGKVRQNNEDALLVGKEVIRREVMDAPAFKEMEGKLFVVADGLGGHAKGEVASYEVLKVLSELEPFDEKSLNDALWKAKETLLDYVKKEPSAFGLGTALAGVILGDKDIIAFNVGDCRVYLKKDGDFVKVSRDHTLVEDLIIAGKISEEDARFHPQRHILTSAILGDYSDFELYTRRIPKKETALLICSDGFWEEFSKEEMKFFASLEEPVDAIFQALKEKPQRDNVSFIYLKL</sequence>
<dbReference type="PROSITE" id="PS51746">
    <property type="entry name" value="PPM_2"/>
    <property type="match status" value="1"/>
</dbReference>
<comment type="caution">
    <text evidence="2">The sequence shown here is derived from an EMBL/GenBank/DDBJ whole genome shotgun (WGS) entry which is preliminary data.</text>
</comment>
<dbReference type="CDD" id="cd00143">
    <property type="entry name" value="PP2Cc"/>
    <property type="match status" value="1"/>
</dbReference>
<evidence type="ECO:0000259" key="1">
    <source>
        <dbReference type="PROSITE" id="PS51746"/>
    </source>
</evidence>
<proteinExistence type="predicted"/>